<dbReference type="SUPFAM" id="SSF46689">
    <property type="entry name" value="Homeodomain-like"/>
    <property type="match status" value="1"/>
</dbReference>
<protein>
    <submittedName>
        <fullName evidence="4">TetR/AcrR family transcriptional regulator</fullName>
    </submittedName>
</protein>
<dbReference type="PROSITE" id="PS50977">
    <property type="entry name" value="HTH_TETR_2"/>
    <property type="match status" value="1"/>
</dbReference>
<evidence type="ECO:0000259" key="3">
    <source>
        <dbReference type="PROSITE" id="PS50977"/>
    </source>
</evidence>
<dbReference type="PANTHER" id="PTHR43479:SF11">
    <property type="entry name" value="ACREF_ENVCD OPERON REPRESSOR-RELATED"/>
    <property type="match status" value="1"/>
</dbReference>
<dbReference type="Gene3D" id="1.10.357.10">
    <property type="entry name" value="Tetracycline Repressor, domain 2"/>
    <property type="match status" value="1"/>
</dbReference>
<dbReference type="EMBL" id="JAVRHQ010000021">
    <property type="protein sequence ID" value="MDT0644139.1"/>
    <property type="molecule type" value="Genomic_DNA"/>
</dbReference>
<dbReference type="InterPro" id="IPR050624">
    <property type="entry name" value="HTH-type_Tx_Regulator"/>
</dbReference>
<keyword evidence="5" id="KW-1185">Reference proteome</keyword>
<evidence type="ECO:0000313" key="5">
    <source>
        <dbReference type="Proteomes" id="UP001262889"/>
    </source>
</evidence>
<evidence type="ECO:0000256" key="2">
    <source>
        <dbReference type="PROSITE-ProRule" id="PRU00335"/>
    </source>
</evidence>
<sequence>MREKILNTASDLFLNYGFKSVTMDEIADKMGISKKTIYASFPTKAKLVEATVHHLFEVVKEGIKKIQNKEKNPLKELYEIRRYGLNYINSQKASPHYQLNKYYPKIAKSVEGKYFNTVLHCVIANLERGITTGHYRPGIPISFIARIHFAGIKGVKDPDLFPPEEYSNEVLMDYFLDYHLRAICTPKGLQTLEEFKNSHENFI</sequence>
<feature type="domain" description="HTH tetR-type" evidence="3">
    <location>
        <begin position="1"/>
        <end position="59"/>
    </location>
</feature>
<dbReference type="Proteomes" id="UP001262889">
    <property type="component" value="Unassembled WGS sequence"/>
</dbReference>
<dbReference type="PANTHER" id="PTHR43479">
    <property type="entry name" value="ACREF/ENVCD OPERON REPRESSOR-RELATED"/>
    <property type="match status" value="1"/>
</dbReference>
<reference evidence="4 5" key="1">
    <citation type="submission" date="2023-09" db="EMBL/GenBank/DDBJ databases">
        <authorList>
            <person name="Rey-Velasco X."/>
        </authorList>
    </citation>
    <scope>NUCLEOTIDE SEQUENCE [LARGE SCALE GENOMIC DNA]</scope>
    <source>
        <strain evidence="4 5">F363</strain>
    </source>
</reference>
<name>A0ABU3CCT2_9FLAO</name>
<keyword evidence="1 2" id="KW-0238">DNA-binding</keyword>
<dbReference type="Gene3D" id="1.10.10.60">
    <property type="entry name" value="Homeodomain-like"/>
    <property type="match status" value="1"/>
</dbReference>
<organism evidence="4 5">
    <name type="scientific">Autumnicola tepida</name>
    <dbReference type="NCBI Taxonomy" id="3075595"/>
    <lineage>
        <taxon>Bacteria</taxon>
        <taxon>Pseudomonadati</taxon>
        <taxon>Bacteroidota</taxon>
        <taxon>Flavobacteriia</taxon>
        <taxon>Flavobacteriales</taxon>
        <taxon>Flavobacteriaceae</taxon>
        <taxon>Autumnicola</taxon>
    </lineage>
</organism>
<dbReference type="Pfam" id="PF00440">
    <property type="entry name" value="TetR_N"/>
    <property type="match status" value="1"/>
</dbReference>
<dbReference type="InterPro" id="IPR009057">
    <property type="entry name" value="Homeodomain-like_sf"/>
</dbReference>
<dbReference type="RefSeq" id="WP_311535756.1">
    <property type="nucleotide sequence ID" value="NZ_JAVRHQ010000021.1"/>
</dbReference>
<dbReference type="InterPro" id="IPR001647">
    <property type="entry name" value="HTH_TetR"/>
</dbReference>
<comment type="caution">
    <text evidence="4">The sequence shown here is derived from an EMBL/GenBank/DDBJ whole genome shotgun (WGS) entry which is preliminary data.</text>
</comment>
<gene>
    <name evidence="4" type="ORF">RM553_14980</name>
</gene>
<dbReference type="SUPFAM" id="SSF48498">
    <property type="entry name" value="Tetracyclin repressor-like, C-terminal domain"/>
    <property type="match status" value="1"/>
</dbReference>
<dbReference type="InterPro" id="IPR036271">
    <property type="entry name" value="Tet_transcr_reg_TetR-rel_C_sf"/>
</dbReference>
<proteinExistence type="predicted"/>
<accession>A0ABU3CCT2</accession>
<evidence type="ECO:0000256" key="1">
    <source>
        <dbReference type="ARBA" id="ARBA00023125"/>
    </source>
</evidence>
<dbReference type="PRINTS" id="PR00455">
    <property type="entry name" value="HTHTETR"/>
</dbReference>
<feature type="DNA-binding region" description="H-T-H motif" evidence="2">
    <location>
        <begin position="22"/>
        <end position="41"/>
    </location>
</feature>
<evidence type="ECO:0000313" key="4">
    <source>
        <dbReference type="EMBL" id="MDT0644139.1"/>
    </source>
</evidence>